<keyword evidence="4" id="KW-0378">Hydrolase</keyword>
<evidence type="ECO:0000256" key="2">
    <source>
        <dbReference type="ARBA" id="ARBA00012381"/>
    </source>
</evidence>
<dbReference type="PANTHER" id="PTHR11383">
    <property type="entry name" value="NUCLEOSIDE DIPHOSPHATE-LINKED MOIETY X MOTIF 13"/>
    <property type="match status" value="1"/>
</dbReference>
<feature type="region of interest" description="Disordered" evidence="7">
    <location>
        <begin position="1"/>
        <end position="55"/>
    </location>
</feature>
<evidence type="ECO:0000259" key="8">
    <source>
        <dbReference type="PROSITE" id="PS51462"/>
    </source>
</evidence>
<evidence type="ECO:0000256" key="4">
    <source>
        <dbReference type="ARBA" id="ARBA00022801"/>
    </source>
</evidence>
<dbReference type="Proteomes" id="UP001501265">
    <property type="component" value="Unassembled WGS sequence"/>
</dbReference>
<evidence type="ECO:0000256" key="6">
    <source>
        <dbReference type="ARBA" id="ARBA00023027"/>
    </source>
</evidence>
<dbReference type="Gene3D" id="3.90.79.10">
    <property type="entry name" value="Nucleoside Triphosphate Pyrophosphohydrolase"/>
    <property type="match status" value="1"/>
</dbReference>
<dbReference type="CDD" id="cd03429">
    <property type="entry name" value="NUDIX_NADH_pyrophosphatase_Nudt13"/>
    <property type="match status" value="1"/>
</dbReference>
<accession>A0ABP9CUM6</accession>
<evidence type="ECO:0000256" key="3">
    <source>
        <dbReference type="ARBA" id="ARBA00022723"/>
    </source>
</evidence>
<comment type="cofactor">
    <cofactor evidence="1">
        <name>Mg(2+)</name>
        <dbReference type="ChEBI" id="CHEBI:18420"/>
    </cofactor>
</comment>
<dbReference type="NCBIfam" id="NF001299">
    <property type="entry name" value="PRK00241.1"/>
    <property type="match status" value="1"/>
</dbReference>
<dbReference type="Pfam" id="PF09296">
    <property type="entry name" value="NUDIX-like"/>
    <property type="match status" value="1"/>
</dbReference>
<gene>
    <name evidence="9" type="primary">nudC</name>
    <name evidence="9" type="ORF">GCM10023220_58950</name>
</gene>
<evidence type="ECO:0000256" key="7">
    <source>
        <dbReference type="SAM" id="MobiDB-lite"/>
    </source>
</evidence>
<keyword evidence="6" id="KW-0520">NAD</keyword>
<dbReference type="EC" id="3.6.1.22" evidence="2"/>
<proteinExistence type="predicted"/>
<feature type="compositionally biased region" description="Basic and acidic residues" evidence="7">
    <location>
        <begin position="1"/>
        <end position="16"/>
    </location>
</feature>
<dbReference type="Gene3D" id="3.90.79.20">
    <property type="match status" value="1"/>
</dbReference>
<dbReference type="InterPro" id="IPR015797">
    <property type="entry name" value="NUDIX_hydrolase-like_dom_sf"/>
</dbReference>
<dbReference type="Pfam" id="PF09297">
    <property type="entry name" value="Zn_ribbon_NUD"/>
    <property type="match status" value="1"/>
</dbReference>
<keyword evidence="5" id="KW-0460">Magnesium</keyword>
<feature type="domain" description="Nudix hydrolase" evidence="8">
    <location>
        <begin position="229"/>
        <end position="359"/>
    </location>
</feature>
<dbReference type="Pfam" id="PF00293">
    <property type="entry name" value="NUDIX"/>
    <property type="match status" value="1"/>
</dbReference>
<dbReference type="InterPro" id="IPR015376">
    <property type="entry name" value="Znr_NADH_PPase"/>
</dbReference>
<dbReference type="SUPFAM" id="SSF55811">
    <property type="entry name" value="Nudix"/>
    <property type="match status" value="1"/>
</dbReference>
<dbReference type="PROSITE" id="PS51462">
    <property type="entry name" value="NUDIX"/>
    <property type="match status" value="1"/>
</dbReference>
<keyword evidence="3" id="KW-0479">Metal-binding</keyword>
<evidence type="ECO:0000313" key="9">
    <source>
        <dbReference type="EMBL" id="GAA4818407.1"/>
    </source>
</evidence>
<evidence type="ECO:0000256" key="5">
    <source>
        <dbReference type="ARBA" id="ARBA00022842"/>
    </source>
</evidence>
<dbReference type="InterPro" id="IPR049734">
    <property type="entry name" value="NudC-like_C"/>
</dbReference>
<evidence type="ECO:0000256" key="1">
    <source>
        <dbReference type="ARBA" id="ARBA00001946"/>
    </source>
</evidence>
<organism evidence="9 10">
    <name type="scientific">Streptomyces ziwulingensis</name>
    <dbReference type="NCBI Taxonomy" id="1045501"/>
    <lineage>
        <taxon>Bacteria</taxon>
        <taxon>Bacillati</taxon>
        <taxon>Actinomycetota</taxon>
        <taxon>Actinomycetes</taxon>
        <taxon>Kitasatosporales</taxon>
        <taxon>Streptomycetaceae</taxon>
        <taxon>Streptomyces</taxon>
    </lineage>
</organism>
<evidence type="ECO:0000313" key="10">
    <source>
        <dbReference type="Proteomes" id="UP001501265"/>
    </source>
</evidence>
<dbReference type="InterPro" id="IPR015375">
    <property type="entry name" value="NADH_PPase-like_N"/>
</dbReference>
<reference evidence="10" key="1">
    <citation type="journal article" date="2019" name="Int. J. Syst. Evol. Microbiol.">
        <title>The Global Catalogue of Microorganisms (GCM) 10K type strain sequencing project: providing services to taxonomists for standard genome sequencing and annotation.</title>
        <authorList>
            <consortium name="The Broad Institute Genomics Platform"/>
            <consortium name="The Broad Institute Genome Sequencing Center for Infectious Disease"/>
            <person name="Wu L."/>
            <person name="Ma J."/>
        </authorList>
    </citation>
    <scope>NUCLEOTIDE SEQUENCE [LARGE SCALE GENOMIC DNA]</scope>
    <source>
        <strain evidence="10">JCM 18081</strain>
    </source>
</reference>
<comment type="caution">
    <text evidence="9">The sequence shown here is derived from an EMBL/GenBank/DDBJ whole genome shotgun (WGS) entry which is preliminary data.</text>
</comment>
<dbReference type="EMBL" id="BAABIG010000071">
    <property type="protein sequence ID" value="GAA4818407.1"/>
    <property type="molecule type" value="Genomic_DNA"/>
</dbReference>
<protein>
    <recommendedName>
        <fullName evidence="2">NAD(+) diphosphatase</fullName>
        <ecNumber evidence="2">3.6.1.22</ecNumber>
    </recommendedName>
</protein>
<sequence length="372" mass="40804">MGPDRAPDTAGPDRHAARGTLEGPPRTAEPSRTRPTPAVRPPDRPPTHTATPGKMEAHVTTWTDHTAERPISLTAPSGVDRAAHHRLDEAWLAAAWSHPSTRVFVVSGGQVLIDETPDGRTELLMTPSFEAPLTEAHRYFLGIDDDGVSYFALQKDSLPGRMDQSARAAGLREAGLLLSPRDAGLMTHAVGLENWQRTHRFCSRCGERTVIAAAGHIRRCPACGAEHYPRTDPAVIMAVTDESDRILLGRQVHWPEGRFSTLAGFVEPGESIEQSVRREVFEEAGITVGPVEYVASQPWPFPSSLMLGFMARATTTDITVDGDEIHEARWFSRDELRAAFESGEVLPPYGISIAARLIELWYGEPLPTRSFV</sequence>
<keyword evidence="10" id="KW-1185">Reference proteome</keyword>
<dbReference type="InterPro" id="IPR000086">
    <property type="entry name" value="NUDIX_hydrolase_dom"/>
</dbReference>
<name>A0ABP9CUM6_9ACTN</name>
<dbReference type="PANTHER" id="PTHR11383:SF3">
    <property type="entry name" value="NAD(P)H PYROPHOSPHATASE NUDT13, MITOCHONDRIAL"/>
    <property type="match status" value="1"/>
</dbReference>